<sequence>MPRWVDDHGAHLLDYAAGLVGPARAPDVVAAVLATCRAQGEPPAGVSPAAWLLGSVRQRCHADPGHRTGYAPEPALGPGVPDPRSVGRAWTLADPLGTEALRLMYRHELALPDVAHVLDLSVEDAGRLTTRTQDLVEIMVSAMDALAHGRPACRELAPLLDALFPDPPAAPTPEEFADGRMALTAHIVGCAVCKRPINIRYTVPQMTSHPPLQRLTDESRRLLEGAVASPPPDSAPPWGFSSHKSAFAVDSWASSGLERFGSGYGSGSGEPGGRADQVPRPRRPSVFPGAGASDTSSPPYAPPSGDDPPWTLHAAPGDLGAPLPPVVLPSTSGPGPDARTSPTDTGSARAGEPSTDHSRTAPSAGSGAEEGSGTGGNASDSSAADSAGMAAGGRHEKTTARPADASVPDKDATAPTGDAAAGADTAAAGRPADVPDGSATDVIVWVIDDVANGRDTQGAVPAPTLERDDHQAAGDQPHGDDTAEPRDRAPDRGAPQAGRRTAPSRPRHPYRDTAEPPADKPGHPTDSATGTAKGDTRDAEPDENRPGEPGPAGTDGADESGRPDGDIDADGSDRSGDGSGESRRGSAGSAGSPAVPKPPGRRSPLTLPSTSEPAAAETTGAGYDTPLYHALRTQAWAREVLARAAETTAATQPIPVTPAAPPATPVTPRTGPTATPPEPAPPSTPSPAPSPATAPAAGSSALPLSAPLPSPLPAELTGPLPAVLTEPADERPGRTRDRRPGGARHRPLSDEPTRPVPVLSRERPIARNTSLKIAVIVLAGAAGTVTGIKILGPALDGEAPARSLQSVAVETARSDPGTQGIFDDPGAADDQSLGNGPLRIPATVTLDEFGRGTMTLTVSEGAEGSINWRISAPGLVVTPSKGTLKRGGSGVVSVRALRVRYWCGDPEAVTAPLTVHGPSESITTTVRWRTC</sequence>
<feature type="region of interest" description="Disordered" evidence="1">
    <location>
        <begin position="811"/>
        <end position="836"/>
    </location>
</feature>
<evidence type="ECO:0000313" key="3">
    <source>
        <dbReference type="Proteomes" id="UP001602119"/>
    </source>
</evidence>
<feature type="region of interest" description="Disordered" evidence="1">
    <location>
        <begin position="454"/>
        <end position="624"/>
    </location>
</feature>
<feature type="compositionally biased region" description="Pro residues" evidence="1">
    <location>
        <begin position="655"/>
        <end position="665"/>
    </location>
</feature>
<feature type="compositionally biased region" description="Gly residues" evidence="1">
    <location>
        <begin position="262"/>
        <end position="272"/>
    </location>
</feature>
<feature type="compositionally biased region" description="Pro residues" evidence="1">
    <location>
        <begin position="674"/>
        <end position="692"/>
    </location>
</feature>
<dbReference type="Proteomes" id="UP001602119">
    <property type="component" value="Unassembled WGS sequence"/>
</dbReference>
<comment type="caution">
    <text evidence="2">The sequence shown here is derived from an EMBL/GenBank/DDBJ whole genome shotgun (WGS) entry which is preliminary data.</text>
</comment>
<organism evidence="2 3">
    <name type="scientific">Microtetraspora fusca</name>
    <dbReference type="NCBI Taxonomy" id="1997"/>
    <lineage>
        <taxon>Bacteria</taxon>
        <taxon>Bacillati</taxon>
        <taxon>Actinomycetota</taxon>
        <taxon>Actinomycetes</taxon>
        <taxon>Streptosporangiales</taxon>
        <taxon>Streptosporangiaceae</taxon>
        <taxon>Microtetraspora</taxon>
    </lineage>
</organism>
<keyword evidence="3" id="KW-1185">Reference proteome</keyword>
<feature type="compositionally biased region" description="Basic and acidic residues" evidence="1">
    <location>
        <begin position="728"/>
        <end position="740"/>
    </location>
</feature>
<evidence type="ECO:0000313" key="2">
    <source>
        <dbReference type="EMBL" id="MFF4772818.1"/>
    </source>
</evidence>
<feature type="compositionally biased region" description="Basic and acidic residues" evidence="1">
    <location>
        <begin position="534"/>
        <end position="546"/>
    </location>
</feature>
<feature type="region of interest" description="Disordered" evidence="1">
    <location>
        <begin position="262"/>
        <end position="437"/>
    </location>
</feature>
<dbReference type="EMBL" id="JBIAXI010000004">
    <property type="protein sequence ID" value="MFF4772818.1"/>
    <property type="molecule type" value="Genomic_DNA"/>
</dbReference>
<dbReference type="RefSeq" id="WP_387341266.1">
    <property type="nucleotide sequence ID" value="NZ_JBIAXI010000004.1"/>
</dbReference>
<feature type="compositionally biased region" description="Low complexity" evidence="1">
    <location>
        <begin position="307"/>
        <end position="321"/>
    </location>
</feature>
<name>A0ABW6V0J6_MICFU</name>
<protein>
    <submittedName>
        <fullName evidence="2">Uncharacterized protein</fullName>
    </submittedName>
</protein>
<feature type="region of interest" description="Disordered" evidence="1">
    <location>
        <begin position="645"/>
        <end position="759"/>
    </location>
</feature>
<feature type="compositionally biased region" description="Low complexity" evidence="1">
    <location>
        <begin position="377"/>
        <end position="389"/>
    </location>
</feature>
<gene>
    <name evidence="2" type="ORF">ACFY05_08160</name>
</gene>
<reference evidence="2 3" key="1">
    <citation type="submission" date="2024-10" db="EMBL/GenBank/DDBJ databases">
        <title>The Natural Products Discovery Center: Release of the First 8490 Sequenced Strains for Exploring Actinobacteria Biosynthetic Diversity.</title>
        <authorList>
            <person name="Kalkreuter E."/>
            <person name="Kautsar S.A."/>
            <person name="Yang D."/>
            <person name="Bader C.D."/>
            <person name="Teijaro C.N."/>
            <person name="Fluegel L."/>
            <person name="Davis C.M."/>
            <person name="Simpson J.R."/>
            <person name="Lauterbach L."/>
            <person name="Steele A.D."/>
            <person name="Gui C."/>
            <person name="Meng S."/>
            <person name="Li G."/>
            <person name="Viehrig K."/>
            <person name="Ye F."/>
            <person name="Su P."/>
            <person name="Kiefer A.F."/>
            <person name="Nichols A."/>
            <person name="Cepeda A.J."/>
            <person name="Yan W."/>
            <person name="Fan B."/>
            <person name="Jiang Y."/>
            <person name="Adhikari A."/>
            <person name="Zheng C.-J."/>
            <person name="Schuster L."/>
            <person name="Cowan T.M."/>
            <person name="Smanski M.J."/>
            <person name="Chevrette M.G."/>
            <person name="De Carvalho L.P.S."/>
            <person name="Shen B."/>
        </authorList>
    </citation>
    <scope>NUCLEOTIDE SEQUENCE [LARGE SCALE GENOMIC DNA]</scope>
    <source>
        <strain evidence="2 3">NPDC001281</strain>
    </source>
</reference>
<feature type="compositionally biased region" description="Low complexity" evidence="1">
    <location>
        <begin position="693"/>
        <end position="705"/>
    </location>
</feature>
<feature type="compositionally biased region" description="Basic and acidic residues" evidence="1">
    <location>
        <begin position="509"/>
        <end position="523"/>
    </location>
</feature>
<feature type="compositionally biased region" description="Basic and acidic residues" evidence="1">
    <location>
        <begin position="465"/>
        <end position="491"/>
    </location>
</feature>
<feature type="region of interest" description="Disordered" evidence="1">
    <location>
        <begin position="64"/>
        <end position="83"/>
    </location>
</feature>
<accession>A0ABW6V0J6</accession>
<evidence type="ECO:0000256" key="1">
    <source>
        <dbReference type="SAM" id="MobiDB-lite"/>
    </source>
</evidence>
<feature type="compositionally biased region" description="Basic and acidic residues" evidence="1">
    <location>
        <begin position="559"/>
        <end position="584"/>
    </location>
</feature>
<feature type="compositionally biased region" description="Low complexity" evidence="1">
    <location>
        <begin position="413"/>
        <end position="432"/>
    </location>
</feature>
<proteinExistence type="predicted"/>